<accession>A0A0F9FLM8</accession>
<organism evidence="1">
    <name type="scientific">marine sediment metagenome</name>
    <dbReference type="NCBI Taxonomy" id="412755"/>
    <lineage>
        <taxon>unclassified sequences</taxon>
        <taxon>metagenomes</taxon>
        <taxon>ecological metagenomes</taxon>
    </lineage>
</organism>
<reference evidence="1" key="1">
    <citation type="journal article" date="2015" name="Nature">
        <title>Complex archaea that bridge the gap between prokaryotes and eukaryotes.</title>
        <authorList>
            <person name="Spang A."/>
            <person name="Saw J.H."/>
            <person name="Jorgensen S.L."/>
            <person name="Zaremba-Niedzwiedzka K."/>
            <person name="Martijn J."/>
            <person name="Lind A.E."/>
            <person name="van Eijk R."/>
            <person name="Schleper C."/>
            <person name="Guy L."/>
            <person name="Ettema T.J."/>
        </authorList>
    </citation>
    <scope>NUCLEOTIDE SEQUENCE</scope>
</reference>
<evidence type="ECO:0000313" key="1">
    <source>
        <dbReference type="EMBL" id="KKL51942.1"/>
    </source>
</evidence>
<gene>
    <name evidence="1" type="ORF">LCGC14_2290450</name>
</gene>
<dbReference type="AlphaFoldDB" id="A0A0F9FLM8"/>
<protein>
    <submittedName>
        <fullName evidence="1">Uncharacterized protein</fullName>
    </submittedName>
</protein>
<proteinExistence type="predicted"/>
<dbReference type="EMBL" id="LAZR01032067">
    <property type="protein sequence ID" value="KKL51942.1"/>
    <property type="molecule type" value="Genomic_DNA"/>
</dbReference>
<name>A0A0F9FLM8_9ZZZZ</name>
<comment type="caution">
    <text evidence="1">The sequence shown here is derived from an EMBL/GenBank/DDBJ whole genome shotgun (WGS) entry which is preliminary data.</text>
</comment>
<sequence>MGVIEVKDNVIAEEKVKVLSTPSIRMRLFAKLLGQDVKSVQSAMHWKMNQDTPGTETIFKPFGVLTPQDFRNVYDRCGLVRYACEKMSRDIFQNGFPFQLITSIHKIVFQSRNNILPIQTIICGNVIRNVSINRHRIGTS</sequence>